<evidence type="ECO:0000313" key="2">
    <source>
        <dbReference type="EMBL" id="KAG2574413.1"/>
    </source>
</evidence>
<accession>A0A8T0QMM8</accession>
<evidence type="ECO:0000313" key="4">
    <source>
        <dbReference type="Proteomes" id="UP000823388"/>
    </source>
</evidence>
<dbReference type="Pfam" id="PF07893">
    <property type="entry name" value="DUF1668"/>
    <property type="match status" value="1"/>
</dbReference>
<dbReference type="PANTHER" id="PTHR33085">
    <property type="entry name" value="OS12G0113100 PROTEIN-RELATED"/>
    <property type="match status" value="1"/>
</dbReference>
<dbReference type="InterPro" id="IPR012871">
    <property type="entry name" value="DUF1668_ORYSA"/>
</dbReference>
<dbReference type="EMBL" id="CM029049">
    <property type="protein sequence ID" value="KAG2574413.1"/>
    <property type="molecule type" value="Genomic_DNA"/>
</dbReference>
<feature type="region of interest" description="Disordered" evidence="1">
    <location>
        <begin position="1"/>
        <end position="28"/>
    </location>
</feature>
<keyword evidence="4" id="KW-1185">Reference proteome</keyword>
<organism evidence="3 4">
    <name type="scientific">Panicum virgatum</name>
    <name type="common">Blackwell switchgrass</name>
    <dbReference type="NCBI Taxonomy" id="38727"/>
    <lineage>
        <taxon>Eukaryota</taxon>
        <taxon>Viridiplantae</taxon>
        <taxon>Streptophyta</taxon>
        <taxon>Embryophyta</taxon>
        <taxon>Tracheophyta</taxon>
        <taxon>Spermatophyta</taxon>
        <taxon>Magnoliopsida</taxon>
        <taxon>Liliopsida</taxon>
        <taxon>Poales</taxon>
        <taxon>Poaceae</taxon>
        <taxon>PACMAD clade</taxon>
        <taxon>Panicoideae</taxon>
        <taxon>Panicodae</taxon>
        <taxon>Paniceae</taxon>
        <taxon>Panicinae</taxon>
        <taxon>Panicum</taxon>
        <taxon>Panicum sect. Hiantes</taxon>
    </lineage>
</organism>
<gene>
    <name evidence="2" type="ORF">PVAP13_7KG320046</name>
    <name evidence="3" type="ORF">PVAP13_7KG327632</name>
</gene>
<dbReference type="PANTHER" id="PTHR33085:SF47">
    <property type="entry name" value="OS02G0513400 PROTEIN"/>
    <property type="match status" value="1"/>
</dbReference>
<evidence type="ECO:0000313" key="3">
    <source>
        <dbReference type="EMBL" id="KAG2574419.1"/>
    </source>
</evidence>
<name>A0A8T0QMM8_PANVG</name>
<dbReference type="AlphaFoldDB" id="A0A8T0QMM8"/>
<dbReference type="Proteomes" id="UP000823388">
    <property type="component" value="Chromosome 7K"/>
</dbReference>
<protein>
    <submittedName>
        <fullName evidence="3">Uncharacterized protein</fullName>
    </submittedName>
</protein>
<proteinExistence type="predicted"/>
<evidence type="ECO:0000256" key="1">
    <source>
        <dbReference type="SAM" id="MobiDB-lite"/>
    </source>
</evidence>
<reference evidence="3" key="1">
    <citation type="submission" date="2020-05" db="EMBL/GenBank/DDBJ databases">
        <title>WGS assembly of Panicum virgatum.</title>
        <authorList>
            <person name="Lovell J.T."/>
            <person name="Jenkins J."/>
            <person name="Shu S."/>
            <person name="Juenger T.E."/>
            <person name="Schmutz J."/>
        </authorList>
    </citation>
    <scope>NUCLEOTIDE SEQUENCE</scope>
    <source>
        <strain evidence="3">AP13</strain>
    </source>
</reference>
<dbReference type="EMBL" id="CM029049">
    <property type="protein sequence ID" value="KAG2574419.1"/>
    <property type="molecule type" value="Genomic_DNA"/>
</dbReference>
<comment type="caution">
    <text evidence="3">The sequence shown here is derived from an EMBL/GenBank/DDBJ whole genome shotgun (WGS) entry which is preliminary data.</text>
</comment>
<sequence length="391" mass="43759">MSSFDSKRRRREQRQRCDDDDDADAAAKRARPRQKHLYLVMDDWEMGYSIHKLDVDEFESDAGGGGENKLRRLPAPCALRIEAPADRSSAILTALGSKIFLVTDRLSDGAPMLIYDTETASLAVGPRLTPALRPVGFMFIVPVGQQLYAFNPRRGDQQCSFEVLSRAPRDEEDEFRLSRRAERWSVGSVPAPMPLGKHETVTAYAVHPDGRTIFVSARNWSRRAGEREGGTHSFDTRSSVWTWHGEWKLPFHGQGYYVEELDAWVGLCRDGFLCCCAVPPCGGGTAAQPEWKLGKKTTFREDPERHVGRPTGATLTYMGNSRFCLVECAGYPGVSMEEATEGEVDGCVLHVNMFGVKYDKRGDLQTTAHQARSSYLVSRYGPVFAAQTFWM</sequence>